<dbReference type="InterPro" id="IPR050740">
    <property type="entry name" value="Aldehyde_DH_Superfamily"/>
</dbReference>
<dbReference type="PANTHER" id="PTHR43353">
    <property type="entry name" value="SUCCINATE-SEMIALDEHYDE DEHYDROGENASE, MITOCHONDRIAL"/>
    <property type="match status" value="1"/>
</dbReference>
<dbReference type="InterPro" id="IPR015590">
    <property type="entry name" value="Aldehyde_DH_dom"/>
</dbReference>
<dbReference type="Gene3D" id="3.40.309.10">
    <property type="entry name" value="Aldehyde Dehydrogenase, Chain A, domain 2"/>
    <property type="match status" value="1"/>
</dbReference>
<organism evidence="3 4">
    <name type="scientific">Paraburkholderia caffeinitolerans</name>
    <dbReference type="NCBI Taxonomy" id="1723730"/>
    <lineage>
        <taxon>Bacteria</taxon>
        <taxon>Pseudomonadati</taxon>
        <taxon>Pseudomonadota</taxon>
        <taxon>Betaproteobacteria</taxon>
        <taxon>Burkholderiales</taxon>
        <taxon>Burkholderiaceae</taxon>
        <taxon>Paraburkholderia</taxon>
    </lineage>
</organism>
<dbReference type="InterPro" id="IPR016161">
    <property type="entry name" value="Ald_DH/histidinol_DH"/>
</dbReference>
<dbReference type="RefSeq" id="WP_175194974.1">
    <property type="nucleotide sequence ID" value="NZ_CADIKL010000008.1"/>
</dbReference>
<dbReference type="InterPro" id="IPR016162">
    <property type="entry name" value="Ald_DH_N"/>
</dbReference>
<evidence type="ECO:0000313" key="3">
    <source>
        <dbReference type="EMBL" id="CAB3785515.1"/>
    </source>
</evidence>
<dbReference type="PANTHER" id="PTHR43353:SF3">
    <property type="entry name" value="ALDEHYDE DEHYDROGENASE-RELATED"/>
    <property type="match status" value="1"/>
</dbReference>
<dbReference type="Pfam" id="PF00171">
    <property type="entry name" value="Aldedh"/>
    <property type="match status" value="1"/>
</dbReference>
<feature type="domain" description="Aldehyde dehydrogenase" evidence="2">
    <location>
        <begin position="26"/>
        <end position="469"/>
    </location>
</feature>
<dbReference type="Proteomes" id="UP000494119">
    <property type="component" value="Unassembled WGS sequence"/>
</dbReference>
<proteinExistence type="predicted"/>
<protein>
    <submittedName>
        <fullName evidence="3">Alpha-ketoglutaric semialdehyde dehydrogenase 3</fullName>
        <ecNumber evidence="3">1.2.1.26</ecNumber>
    </submittedName>
</protein>
<dbReference type="CDD" id="cd07129">
    <property type="entry name" value="ALDH_KGSADH"/>
    <property type="match status" value="1"/>
</dbReference>
<dbReference type="InterPro" id="IPR016163">
    <property type="entry name" value="Ald_DH_C"/>
</dbReference>
<name>A0A6J5FVC9_9BURK</name>
<dbReference type="EMBL" id="CADIKL010000008">
    <property type="protein sequence ID" value="CAB3785515.1"/>
    <property type="molecule type" value="Genomic_DNA"/>
</dbReference>
<dbReference type="InterPro" id="IPR044151">
    <property type="entry name" value="ALDH_KGSADH"/>
</dbReference>
<dbReference type="EC" id="1.2.1.26" evidence="3"/>
<dbReference type="AlphaFoldDB" id="A0A6J5FVC9"/>
<evidence type="ECO:0000313" key="4">
    <source>
        <dbReference type="Proteomes" id="UP000494119"/>
    </source>
</evidence>
<gene>
    <name evidence="3" type="primary">LhpG_1</name>
    <name evidence="3" type="ORF">LMG28688_02055</name>
</gene>
<accession>A0A6J5FVC9</accession>
<sequence length="532" mass="55369">MEISGSALIGQRSAQHDEHNVMGSSAFRAVNPVTGAPLEPAFMRTSAQDVALACELAAKAFDTYRETPLEQRAAFLERIAACVLNLGDTLVERCMAETGLPRARIEGERARTIGQLKMFADVVRRGEFLGLRIDPAQPQRTPAPRVDLRLRHIGLGPVAVFGASNFPLAFSVAGGDTAAALAAGCPVVAKAHPAHPGTSELVGRAIQQAVHDCALPDGTFSLVFDDSIGAGVALVENPHIKAVGFTGSRTGGVALMQLAARRSEPIPVYAEMSSINPVLLLPHALAARAEAIGQAFAAALTLGTGQFCTNPGLVLAIDGPDLQRFVDSAAAALGTQPATPMLTAGIHGAYLRGIERLRTQPGVEQAGMGADSSGACAHAGRAALFVTRAEVFAQQAALHEEVFGPASLVVRCPDAQTLHAIVERLEGQLTIALHLDDADHALARTLLPTLERRAGRVLVNGFGTGVEVGHAMVHGGPFPATSDGRSTSVGSLAITRFLRPVSYQDLPDALLPETLRAGNPAGLPRSVDGAPA</sequence>
<evidence type="ECO:0000259" key="2">
    <source>
        <dbReference type="Pfam" id="PF00171"/>
    </source>
</evidence>
<keyword evidence="1 3" id="KW-0560">Oxidoreductase</keyword>
<dbReference type="Gene3D" id="3.40.605.10">
    <property type="entry name" value="Aldehyde Dehydrogenase, Chain A, domain 1"/>
    <property type="match status" value="1"/>
</dbReference>
<dbReference type="SUPFAM" id="SSF53720">
    <property type="entry name" value="ALDH-like"/>
    <property type="match status" value="1"/>
</dbReference>
<keyword evidence="4" id="KW-1185">Reference proteome</keyword>
<evidence type="ECO:0000256" key="1">
    <source>
        <dbReference type="ARBA" id="ARBA00023002"/>
    </source>
</evidence>
<reference evidence="3 4" key="1">
    <citation type="submission" date="2020-04" db="EMBL/GenBank/DDBJ databases">
        <authorList>
            <person name="De Canck E."/>
        </authorList>
    </citation>
    <scope>NUCLEOTIDE SEQUENCE [LARGE SCALE GENOMIC DNA]</scope>
    <source>
        <strain evidence="3 4">LMG 28688</strain>
    </source>
</reference>
<dbReference type="GO" id="GO:0047533">
    <property type="term" value="F:2,5-dioxovalerate dehydrogenase (NADP+) activity"/>
    <property type="evidence" value="ECO:0007669"/>
    <property type="project" value="UniProtKB-EC"/>
</dbReference>